<organism evidence="1 2">
    <name type="scientific">Purpureocillium lilacinum</name>
    <name type="common">Paecilomyces lilacinus</name>
    <dbReference type="NCBI Taxonomy" id="33203"/>
    <lineage>
        <taxon>Eukaryota</taxon>
        <taxon>Fungi</taxon>
        <taxon>Dikarya</taxon>
        <taxon>Ascomycota</taxon>
        <taxon>Pezizomycotina</taxon>
        <taxon>Sordariomycetes</taxon>
        <taxon>Hypocreomycetidae</taxon>
        <taxon>Hypocreales</taxon>
        <taxon>Ophiocordycipitaceae</taxon>
        <taxon>Purpureocillium</taxon>
    </lineage>
</organism>
<keyword evidence="2" id="KW-1185">Reference proteome</keyword>
<dbReference type="EMBL" id="JBGNUJ010000010">
    <property type="protein sequence ID" value="KAL3955140.1"/>
    <property type="molecule type" value="Genomic_DNA"/>
</dbReference>
<comment type="caution">
    <text evidence="1">The sequence shown here is derived from an EMBL/GenBank/DDBJ whole genome shotgun (WGS) entry which is preliminary data.</text>
</comment>
<accession>A0ACC4DFI6</accession>
<evidence type="ECO:0000313" key="1">
    <source>
        <dbReference type="EMBL" id="KAL3955140.1"/>
    </source>
</evidence>
<reference evidence="1" key="1">
    <citation type="submission" date="2024-12" db="EMBL/GenBank/DDBJ databases">
        <title>Comparative genomics and development of molecular markers within Purpureocillium lilacinum and among Purpureocillium species.</title>
        <authorList>
            <person name="Yeh Z.-Y."/>
            <person name="Ni N.-T."/>
            <person name="Lo P.-H."/>
            <person name="Mushyakhwo K."/>
            <person name="Lin C.-F."/>
            <person name="Nai Y.-S."/>
        </authorList>
    </citation>
    <scope>NUCLEOTIDE SEQUENCE</scope>
    <source>
        <strain evidence="1">NCHU-NPUST-175</strain>
    </source>
</reference>
<sequence length="290" mass="31032">MLLQSRLPFPHARRLPRVRTGRYRRREVVATEAGPPCRGHQSAADDAVPGAGERGETGRAAMCITTVLYLGTGAQAAKHRTVQAPFQGRSENTTVHAQHWSLGGTVPAIVRLDSQKECLYFLAEHRRRVTMRRSGSGLAPWNGEVHVEKNSAPERGSPSICRPATWSFASMICCRRCWGADATFGTGRTTAAAAAASIAFPGAGPLEVGETSVPRQPVPPRDFLTILPSATRGPSHVAGFQCIPSSSTRSTHALVASCHGVLLVPIGLSCRIYPTTNHTKLERQPASASS</sequence>
<protein>
    <submittedName>
        <fullName evidence="1">Uncharacterized protein</fullName>
    </submittedName>
</protein>
<name>A0ACC4DFI6_PURLI</name>
<dbReference type="Proteomes" id="UP001638806">
    <property type="component" value="Unassembled WGS sequence"/>
</dbReference>
<gene>
    <name evidence="1" type="ORF">ACCO45_010703</name>
</gene>
<proteinExistence type="predicted"/>
<evidence type="ECO:0000313" key="2">
    <source>
        <dbReference type="Proteomes" id="UP001638806"/>
    </source>
</evidence>